<accession>A0A388K980</accession>
<protein>
    <submittedName>
        <fullName evidence="2">Uncharacterized protein</fullName>
    </submittedName>
</protein>
<evidence type="ECO:0000256" key="1">
    <source>
        <dbReference type="SAM" id="MobiDB-lite"/>
    </source>
</evidence>
<keyword evidence="3" id="KW-1185">Reference proteome</keyword>
<name>A0A388K980_CHABU</name>
<evidence type="ECO:0000313" key="2">
    <source>
        <dbReference type="EMBL" id="GBG66634.1"/>
    </source>
</evidence>
<feature type="compositionally biased region" description="Acidic residues" evidence="1">
    <location>
        <begin position="96"/>
        <end position="111"/>
    </location>
</feature>
<dbReference type="EMBL" id="BFEA01000077">
    <property type="protein sequence ID" value="GBG66634.1"/>
    <property type="molecule type" value="Genomic_DNA"/>
</dbReference>
<gene>
    <name evidence="2" type="ORF">CBR_g66770</name>
</gene>
<comment type="caution">
    <text evidence="2">The sequence shown here is derived from an EMBL/GenBank/DDBJ whole genome shotgun (WGS) entry which is preliminary data.</text>
</comment>
<feature type="region of interest" description="Disordered" evidence="1">
    <location>
        <begin position="64"/>
        <end position="168"/>
    </location>
</feature>
<reference evidence="2 3" key="1">
    <citation type="journal article" date="2018" name="Cell">
        <title>The Chara Genome: Secondary Complexity and Implications for Plant Terrestrialization.</title>
        <authorList>
            <person name="Nishiyama T."/>
            <person name="Sakayama H."/>
            <person name="Vries J.D."/>
            <person name="Buschmann H."/>
            <person name="Saint-Marcoux D."/>
            <person name="Ullrich K.K."/>
            <person name="Haas F.B."/>
            <person name="Vanderstraeten L."/>
            <person name="Becker D."/>
            <person name="Lang D."/>
            <person name="Vosolsobe S."/>
            <person name="Rombauts S."/>
            <person name="Wilhelmsson P.K.I."/>
            <person name="Janitza P."/>
            <person name="Kern R."/>
            <person name="Heyl A."/>
            <person name="Rumpler F."/>
            <person name="Villalobos L.I.A.C."/>
            <person name="Clay J.M."/>
            <person name="Skokan R."/>
            <person name="Toyoda A."/>
            <person name="Suzuki Y."/>
            <person name="Kagoshima H."/>
            <person name="Schijlen E."/>
            <person name="Tajeshwar N."/>
            <person name="Catarino B."/>
            <person name="Hetherington A.J."/>
            <person name="Saltykova A."/>
            <person name="Bonnot C."/>
            <person name="Breuninger H."/>
            <person name="Symeonidi A."/>
            <person name="Radhakrishnan G.V."/>
            <person name="Van Nieuwerburgh F."/>
            <person name="Deforce D."/>
            <person name="Chang C."/>
            <person name="Karol K.G."/>
            <person name="Hedrich R."/>
            <person name="Ulvskov P."/>
            <person name="Glockner G."/>
            <person name="Delwiche C.F."/>
            <person name="Petrasek J."/>
            <person name="Van de Peer Y."/>
            <person name="Friml J."/>
            <person name="Beilby M."/>
            <person name="Dolan L."/>
            <person name="Kohara Y."/>
            <person name="Sugano S."/>
            <person name="Fujiyama A."/>
            <person name="Delaux P.-M."/>
            <person name="Quint M."/>
            <person name="TheiBen G."/>
            <person name="Hagemann M."/>
            <person name="Harholt J."/>
            <person name="Dunand C."/>
            <person name="Zachgo S."/>
            <person name="Langdale J."/>
            <person name="Maumus F."/>
            <person name="Straeten D.V.D."/>
            <person name="Gould S.B."/>
            <person name="Rensing S.A."/>
        </authorList>
    </citation>
    <scope>NUCLEOTIDE SEQUENCE [LARGE SCALE GENOMIC DNA]</scope>
    <source>
        <strain evidence="2 3">S276</strain>
    </source>
</reference>
<feature type="compositionally biased region" description="Acidic residues" evidence="1">
    <location>
        <begin position="69"/>
        <end position="89"/>
    </location>
</feature>
<dbReference type="Gramene" id="GBG66634">
    <property type="protein sequence ID" value="GBG66634"/>
    <property type="gene ID" value="CBR_g66770"/>
</dbReference>
<proteinExistence type="predicted"/>
<feature type="compositionally biased region" description="Basic and acidic residues" evidence="1">
    <location>
        <begin position="120"/>
        <end position="158"/>
    </location>
</feature>
<dbReference type="AlphaFoldDB" id="A0A388K980"/>
<organism evidence="2 3">
    <name type="scientific">Chara braunii</name>
    <name type="common">Braun's stonewort</name>
    <dbReference type="NCBI Taxonomy" id="69332"/>
    <lineage>
        <taxon>Eukaryota</taxon>
        <taxon>Viridiplantae</taxon>
        <taxon>Streptophyta</taxon>
        <taxon>Charophyceae</taxon>
        <taxon>Charales</taxon>
        <taxon>Characeae</taxon>
        <taxon>Chara</taxon>
    </lineage>
</organism>
<evidence type="ECO:0000313" key="3">
    <source>
        <dbReference type="Proteomes" id="UP000265515"/>
    </source>
</evidence>
<sequence>MTSDPHQQRSLVRWQPGITVTVVHNSMCTELDGDNIYLPSLGDYLVIDVTDITLRDPIIRKVEVAQVGAEEEEDEEEEEREDANEEEDSEVRSDDPDYPESEETGSEESGSDESGSSGGRSEEEHEAATQRRREKEEGKRPVQDSDEPDARLMHDDPSHNPGPPQEEF</sequence>
<dbReference type="Proteomes" id="UP000265515">
    <property type="component" value="Unassembled WGS sequence"/>
</dbReference>